<keyword evidence="3" id="KW-1185">Reference proteome</keyword>
<gene>
    <name evidence="2" type="ORF">NDU88_004812</name>
</gene>
<organism evidence="2 3">
    <name type="scientific">Pleurodeles waltl</name>
    <name type="common">Iberian ribbed newt</name>
    <dbReference type="NCBI Taxonomy" id="8319"/>
    <lineage>
        <taxon>Eukaryota</taxon>
        <taxon>Metazoa</taxon>
        <taxon>Chordata</taxon>
        <taxon>Craniata</taxon>
        <taxon>Vertebrata</taxon>
        <taxon>Euteleostomi</taxon>
        <taxon>Amphibia</taxon>
        <taxon>Batrachia</taxon>
        <taxon>Caudata</taxon>
        <taxon>Salamandroidea</taxon>
        <taxon>Salamandridae</taxon>
        <taxon>Pleurodelinae</taxon>
        <taxon>Pleurodeles</taxon>
    </lineage>
</organism>
<feature type="region of interest" description="Disordered" evidence="1">
    <location>
        <begin position="110"/>
        <end position="137"/>
    </location>
</feature>
<reference evidence="2" key="1">
    <citation type="journal article" date="2022" name="bioRxiv">
        <title>Sequencing and chromosome-scale assembly of the giantPleurodeles waltlgenome.</title>
        <authorList>
            <person name="Brown T."/>
            <person name="Elewa A."/>
            <person name="Iarovenko S."/>
            <person name="Subramanian E."/>
            <person name="Araus A.J."/>
            <person name="Petzold A."/>
            <person name="Susuki M."/>
            <person name="Suzuki K.-i.T."/>
            <person name="Hayashi T."/>
            <person name="Toyoda A."/>
            <person name="Oliveira C."/>
            <person name="Osipova E."/>
            <person name="Leigh N.D."/>
            <person name="Simon A."/>
            <person name="Yun M.H."/>
        </authorList>
    </citation>
    <scope>NUCLEOTIDE SEQUENCE</scope>
    <source>
        <strain evidence="2">20211129_DDA</strain>
        <tissue evidence="2">Liver</tissue>
    </source>
</reference>
<dbReference type="Proteomes" id="UP001066276">
    <property type="component" value="Chromosome 6"/>
</dbReference>
<evidence type="ECO:0000256" key="1">
    <source>
        <dbReference type="SAM" id="MobiDB-lite"/>
    </source>
</evidence>
<evidence type="ECO:0000313" key="3">
    <source>
        <dbReference type="Proteomes" id="UP001066276"/>
    </source>
</evidence>
<feature type="region of interest" description="Disordered" evidence="1">
    <location>
        <begin position="1"/>
        <end position="27"/>
    </location>
</feature>
<comment type="caution">
    <text evidence="2">The sequence shown here is derived from an EMBL/GenBank/DDBJ whole genome shotgun (WGS) entry which is preliminary data.</text>
</comment>
<name>A0AAV7QD13_PLEWA</name>
<protein>
    <submittedName>
        <fullName evidence="2">Uncharacterized protein</fullName>
    </submittedName>
</protein>
<accession>A0AAV7QD13</accession>
<proteinExistence type="predicted"/>
<dbReference type="EMBL" id="JANPWB010000010">
    <property type="protein sequence ID" value="KAJ1138426.1"/>
    <property type="molecule type" value="Genomic_DNA"/>
</dbReference>
<sequence>MAAWAGEPFNDWRGTRDSPGTTSSHMERVHHGHDWVCTGAWSDPGVERQPGSAGSATVECRPAASQRRVRGQQWGLHATFCLTLRWRPEAERKGVCGGAPLEAMARAQHGKPRSPATHGQAVWEGHDVSGAPGRRRRREVLTQARGYGSKRQDVGIPIMEC</sequence>
<dbReference type="AlphaFoldDB" id="A0AAV7QD13"/>
<evidence type="ECO:0000313" key="2">
    <source>
        <dbReference type="EMBL" id="KAJ1138426.1"/>
    </source>
</evidence>